<keyword evidence="8 13" id="KW-1133">Transmembrane helix</keyword>
<feature type="domain" description="Cadherin" evidence="14">
    <location>
        <begin position="42"/>
        <end position="135"/>
    </location>
</feature>
<feature type="domain" description="Cadherin" evidence="14">
    <location>
        <begin position="2656"/>
        <end position="2732"/>
    </location>
</feature>
<gene>
    <name evidence="16" type="primary">LOC115219409</name>
</gene>
<feature type="domain" description="Cadherin" evidence="14">
    <location>
        <begin position="4314"/>
        <end position="4376"/>
    </location>
</feature>
<feature type="transmembrane region" description="Helical" evidence="13">
    <location>
        <begin position="4099"/>
        <end position="4120"/>
    </location>
</feature>
<feature type="compositionally biased region" description="Low complexity" evidence="12">
    <location>
        <begin position="3412"/>
        <end position="3426"/>
    </location>
</feature>
<evidence type="ECO:0000256" key="10">
    <source>
        <dbReference type="ARBA" id="ARBA00023180"/>
    </source>
</evidence>
<feature type="domain" description="Cadherin" evidence="14">
    <location>
        <begin position="2844"/>
        <end position="2951"/>
    </location>
</feature>
<feature type="domain" description="Cadherin" evidence="14">
    <location>
        <begin position="361"/>
        <end position="464"/>
    </location>
</feature>
<evidence type="ECO:0000256" key="5">
    <source>
        <dbReference type="ARBA" id="ARBA00022737"/>
    </source>
</evidence>
<feature type="domain" description="Cadherin" evidence="14">
    <location>
        <begin position="2314"/>
        <end position="2418"/>
    </location>
</feature>
<dbReference type="PRINTS" id="PR00205">
    <property type="entry name" value="CADHERIN"/>
</dbReference>
<dbReference type="KEGG" id="osn:115219409"/>
<feature type="domain" description="Cadherin" evidence="14">
    <location>
        <begin position="465"/>
        <end position="570"/>
    </location>
</feature>
<proteinExistence type="predicted"/>
<feature type="domain" description="Cadherin" evidence="14">
    <location>
        <begin position="3767"/>
        <end position="3870"/>
    </location>
</feature>
<dbReference type="CDD" id="cd11304">
    <property type="entry name" value="Cadherin_repeat"/>
    <property type="match status" value="29"/>
</dbReference>
<dbReference type="Proteomes" id="UP000515154">
    <property type="component" value="Linkage group LG14"/>
</dbReference>
<feature type="domain" description="Cadherin" evidence="14">
    <location>
        <begin position="2205"/>
        <end position="2310"/>
    </location>
</feature>
<feature type="transmembrane region" description="Helical" evidence="13">
    <location>
        <begin position="693"/>
        <end position="717"/>
    </location>
</feature>
<dbReference type="PROSITE" id="PS50268">
    <property type="entry name" value="CADHERIN_2"/>
    <property type="match status" value="36"/>
</dbReference>
<dbReference type="PANTHER" id="PTHR24028">
    <property type="entry name" value="CADHERIN-87A"/>
    <property type="match status" value="1"/>
</dbReference>
<feature type="domain" description="Cadherin" evidence="14">
    <location>
        <begin position="3653"/>
        <end position="3760"/>
    </location>
</feature>
<feature type="domain" description="Cadherin" evidence="14">
    <location>
        <begin position="3980"/>
        <end position="4084"/>
    </location>
</feature>
<organism evidence="15 16">
    <name type="scientific">Octopus sinensis</name>
    <name type="common">East Asian common octopus</name>
    <dbReference type="NCBI Taxonomy" id="2607531"/>
    <lineage>
        <taxon>Eukaryota</taxon>
        <taxon>Metazoa</taxon>
        <taxon>Spiralia</taxon>
        <taxon>Lophotrochozoa</taxon>
        <taxon>Mollusca</taxon>
        <taxon>Cephalopoda</taxon>
        <taxon>Coleoidea</taxon>
        <taxon>Octopodiformes</taxon>
        <taxon>Octopoda</taxon>
        <taxon>Incirrata</taxon>
        <taxon>Octopodidae</taxon>
        <taxon>Octopus</taxon>
    </lineage>
</organism>
<keyword evidence="10" id="KW-0325">Glycoprotein</keyword>
<keyword evidence="4" id="KW-0732">Signal</keyword>
<feature type="domain" description="Cadherin" evidence="14">
    <location>
        <begin position="3474"/>
        <end position="3589"/>
    </location>
</feature>
<keyword evidence="6 11" id="KW-0106">Calcium</keyword>
<dbReference type="FunFam" id="2.60.40.60:FF:000002">
    <property type="entry name" value="Protocadherin alpha 2"/>
    <property type="match status" value="4"/>
</dbReference>
<feature type="domain" description="Cadherin" evidence="14">
    <location>
        <begin position="574"/>
        <end position="678"/>
    </location>
</feature>
<feature type="domain" description="Cadherin" evidence="14">
    <location>
        <begin position="3062"/>
        <end position="3167"/>
    </location>
</feature>
<evidence type="ECO:0000256" key="8">
    <source>
        <dbReference type="ARBA" id="ARBA00022989"/>
    </source>
</evidence>
<evidence type="ECO:0000256" key="9">
    <source>
        <dbReference type="ARBA" id="ARBA00023136"/>
    </source>
</evidence>
<feature type="region of interest" description="Disordered" evidence="12">
    <location>
        <begin position="1720"/>
        <end position="1743"/>
    </location>
</feature>
<dbReference type="Pfam" id="PF00028">
    <property type="entry name" value="Cadherin"/>
    <property type="match status" value="28"/>
</dbReference>
<dbReference type="InterPro" id="IPR015919">
    <property type="entry name" value="Cadherin-like_sf"/>
</dbReference>
<evidence type="ECO:0000256" key="13">
    <source>
        <dbReference type="SAM" id="Phobius"/>
    </source>
</evidence>
<evidence type="ECO:0000259" key="14">
    <source>
        <dbReference type="PROSITE" id="PS50268"/>
    </source>
</evidence>
<feature type="transmembrane region" description="Helical" evidence="13">
    <location>
        <begin position="1604"/>
        <end position="1628"/>
    </location>
</feature>
<feature type="domain" description="Cadherin" evidence="14">
    <location>
        <begin position="1047"/>
        <end position="1157"/>
    </location>
</feature>
<dbReference type="FunFam" id="2.60.40.60:FF:000104">
    <property type="entry name" value="cadherin-23 isoform X1"/>
    <property type="match status" value="6"/>
</dbReference>
<evidence type="ECO:0000313" key="16">
    <source>
        <dbReference type="RefSeq" id="XP_036365291.1"/>
    </source>
</evidence>
<keyword evidence="7" id="KW-0130">Cell adhesion</keyword>
<evidence type="ECO:0000256" key="2">
    <source>
        <dbReference type="ARBA" id="ARBA00022475"/>
    </source>
</evidence>
<dbReference type="GO" id="GO:0005509">
    <property type="term" value="F:calcium ion binding"/>
    <property type="evidence" value="ECO:0007669"/>
    <property type="project" value="UniProtKB-UniRule"/>
</dbReference>
<feature type="domain" description="Cadherin" evidence="14">
    <location>
        <begin position="4676"/>
        <end position="4781"/>
    </location>
</feature>
<feature type="compositionally biased region" description="Basic and acidic residues" evidence="12">
    <location>
        <begin position="2572"/>
        <end position="2581"/>
    </location>
</feature>
<name>A0A7E6FC17_9MOLL</name>
<keyword evidence="5" id="KW-0677">Repeat</keyword>
<feature type="domain" description="Cadherin" evidence="14">
    <location>
        <begin position="4377"/>
        <end position="4487"/>
    </location>
</feature>
<feature type="domain" description="Cadherin" evidence="14">
    <location>
        <begin position="3596"/>
        <end position="3652"/>
    </location>
</feature>
<feature type="compositionally biased region" description="Polar residues" evidence="12">
    <location>
        <begin position="2542"/>
        <end position="2554"/>
    </location>
</feature>
<evidence type="ECO:0000256" key="3">
    <source>
        <dbReference type="ARBA" id="ARBA00022692"/>
    </source>
</evidence>
<dbReference type="FunFam" id="2.60.40.60:FF:000134">
    <property type="entry name" value="protocadherin Fat 4"/>
    <property type="match status" value="3"/>
</dbReference>
<sequence length="5090" mass="573930">MSVINTLQLYILYGIMYPVVCIEIIYHVNEEDSPHTYIGDIAADSNLSHPLTHQQHTLITFTQLQRKVSSGSQLFNVTNSGKLYTTQTLDAESLCTYNKECSRIVKVAVRKTGTFIKILKIKIIIEDINDHQPQFPDDQIKIEFYETDVKGFSKSIPNAVDKDIGLLNSNITYRLDDKSKKFSLSIFKGFDGINLLKITLEGMLDREEIHSYMLHLVAKDGGTPPKESILNIYISVTDVNDNQPMFTQKSYNTTITDTHHISSPVILLSATDLDSGQNGNITYYLHRNTNKYARKHFKLNSKTGEIFINDNFFRNKENKYQLYIEARDGGNPSLSSMAMLIINIINNQNNVPSINIDFVSPLTETSTAVSEASQIGSFIAYVMVTDTDSGPNGQIKCNIHHKMFQLSNMGSKEYKILVKEPLDRETIDHYVVSIVCHDMGSPPLKTKKQFSVKVTDVNDVEPHFTKETFQFLTYENQKVDFPIGFINATDPDLGDGGQLTYSIINDNNNDNIPFQLTKYGFISTSQPIDREVKDIYNLQVLVKDNGTPSLNNTANILIEILDKNDNAPYFIFPNNDPYNLDVHYHPHSKKDITILKASDKDTGNNAFLTYGILRSNDKNLFTVNSHTGVLSFSRTVYQNDAGTYELQFIVKDGGTPVQSATTAIILTLFVSNDTSPMLNAIHSQSDNNLNMTWIIIIVAAAVILSVAVVVSITMCVFRCINHINNSSAEKNNPKFLSQTEMRQILYQTNNPVAITRNAEDIFARNLQSINPKSPYYPEIDQLSGEWKFSTTHRRLPSIPQVSGGSCDQIDNTSIVTSNNLSDTLPSQRDCKHGWNEADVKHQTSEYSNYTPNIPPIPKGEHEQDTYLEPVYKQYCHCQTTTAAVTQEYYKRTNACYKNHKRLNNFEIMNYNNDYNQHIKFYFLYGLMYTVVSIDITYYVKEEDSPHTYIGDISVDSNLSHPLTHQQHTLITFTQLQRTVESGSHLFNVTNSGKLYTTQTLDAESLCTYNKECSRIVKVAVRKAGTFIKILKIKIIIEDINDHQPEFPQKQIKLQFDEYYSKGTAKSIPNAVDKDISLPNSKIIYKLKDKSKTFSLSIFKESDGISLLKIILEGMLDRELKDTYMLQLMARDGGSPPKEGILDIEISVIDVNDNRPTFTQKLYNTTISDTHHISSPVFVLSATDLDSGQNGNINYFLHRNTNEYDKKYFKLNHKSGEIFINDNFFRNKESKYQLYVGARDGGNPSLSSMSTLIINVINNQNNVPSINIDFVSPLTKTSTAISEASKIGSFIAYVMVTDTDRGPNGQIKCNIHHKMFQLSNMGSKEYKILVKEPLDRETIDHYVVSIVCHDMGSPPLKTKKQFSVKVTDVNDVEPHFTKETFQFLTYENQKVDFPIGFINATDPDLGDGGQLTYSIINDNNNDNIPFQLTKYGFISTSQPIDREVKDIYNLQVLVKDNGTPSLNNTANILIEILDKNDNAPYFTLPNNDPYNLDVHYHPHSKKDITILKASDKDTGNNAFLTYGILRSNDKNLFTVNSHTGVLSFSRTVYQNDAGTYELQFIVKDGGTPVQSATTAIILTLFVSNDTSPMLTAIHSQSDNNLDMTWIIIIVAAAVILSVAVVVSITMCVFKCINHFNNSSGEKDNPKFLSRTEMRQILYQTNNPVAITRNAEEIFSRNLQSINPKSPYYPEMEQSANEWKFSTTPRRLPPVPQIYNKQISDESCEQGDNGSIVTSNNLSDTLPSQRDRCRGWSEGDIKNHISALDITYHINEEDSPHTYIGDIAVDSNLSHPLTHQQHTLITFTQLQRTVESGSHLFNVTNSGKLYTTQTLDAESLCTYNKECSRTVKVAVRKGKTFMKILKVKIIIEDINDHQPEFPSNQLKVKFYETEGKGSTKSIPNAVDKDIGLPNSKIIYKLKDKSKTFSLSIFKESDGINLLKIILEGMLDRELKDTYMLQLIARDGGSPPKEGILDIEISVIDVNDNRPTFTQKLYNTTISDTHHISSPVFVLSATDLDSGQNGNINYFLHRNTNEYDKKYFKLNHKSGEIFINDNFFRNKESKYQLYVEARDGGNPSLSSMSTLIINVINNQNNVPSINIDFVSPLTKTSTAISEDSQIGSFIAYVMVTDTDSGPNGQIKCNIHHKMFQLSNMGSKEYKILVKEPLDRETIDHYVVSIVCHDMGSPPLKTKKQFSVKVTDVNDVEPHFTKETFQFLTYENQKVDFPIGFINATDPDLGDGGQLTYSIINDNNNDNIPFQLTKYGFISTSQPIDREVKDIYNLQVLVKDNGTPSLNNTANILIEILDKNDNAPYFIFPNNDPYNLDVHYHPHSKKDITILKASDKDTGNNAFLTYGILRSNDKNLFTVNSHTGVLSFSRTVYQNDAGTYELQFIVKDGGTPVQSATTAIILTLFVSNDTSPMLTAIHSQSDNNLNMTWIIIIVAAAVILSVAVVVSITLCVFKCINHFNNSSAEKNNTKFLSRTEMRQILYQTNNPVAITRNAEDIFSRNLQSINPKCSYYPEIDQLTNEWKYSTTPRKLPPVPQIYNKQVSDGSYEQGDNSSTLTSNNLSDTLPSQRDHNCGWNEGDIKHQPAAYPKSPFTPCKFGGINSSVANNLIMKQVGLDYIYHVNEEDSPHTYIGDIAANSNLSNPLTHQRLTLITFTQLQRTVSSGSHLFNVTSLGKLYTTQTLDAEKLCVYKKECSRTVKVAVRKEETFLKILNIKIIIEDINDHQPEFPSNKIKIKFYETDVKGSTKSIPNAVDKDISLPNSKIIYKLKDKSKKFSLSIFKESDGINLLKIILEGMLDRELKDTYMLQLIARDGGSPPKEGILNIEISVIDVNDNRPTFTQKLYNTTISDTHHISSPVFVLLATDLDSGQNGNINYFLHRNTNEYDKKYFKLNHKSGEIFINDNFFRNKESKYQLYVEARDGGNPSLSSMSTLIINVINNQNNAPAINIDFISPLTKTSTGISEASKIGSFIAYVMVIDTDNGPNGQIKCNIHHKMFQLSNMGSKEYKILVKEPLDRETIDHYVVSIVCHDMGSPPLKTKKQFSVKVTDVNDVEPHFTKETFQFLTYENQKVNFPIGFINATDPDLGDGGQLTYSIINDNNNDNIPFQLTKYGFISTSQPIDREVKDIYNLQVLVKDNGTPSLNNTANILIEILDKNDNAPYFIFPNNDPYNLDVHYHPHSKKDITILKASDKDTGNNAFLTYGILRSNDKNLFTVNSHTGVLSFSRTVYQNDAGTYELQFIVKDGGTPVQSATTAIILTLFVSNDTSPMLTAVHSQSDNNLNMTWIIIIVAAAVILSVAIVVSITMCVFKCINHFNNSSAEKDNPKFLSQTEMRQILYQTNNPVAITRNAEEIFSRNLQSINPKCSYYPEIDQLTNEWNYSTTPRKLPPVPQIYNKQVADGSYEQGDNSSTLTSNNLSDTLPSQRDHNCAWNEGDIKHQPAAYPKSPFTPCKFGGINSSVANNLIMKQVGLDYIYHVNEEDSPHTYIGDIAANSNLSNPLTHQQLTLITFTQLQRTVSSGSHLFNVTSLGKLYTTQTLDAEKLCVYKKECSRTVKVAVRKEETFLKILNIKIIIEDINDHQPEFPSNKIKFKFDETDGKGSTKSIPNAVDKDISLPNSKIIYKLKDKKGILTIEISVIDVNDNRPTFTQKLYNTTISDTHHISSPVFVLSATDLDSGQNGNINYFLHRNTNEYDKKYFKLNHKSGEIFINDNFFRNKESKYQLYVEARDGGNPSLSAMSTLIINVINNQNNAPAINIDFVSPLTKTSTAISEGSKIGSFIAYVMVIDTDRGPNGQIKCNIHHKIFQLSNMGSKEYKILVKEPLDRETIDHYVVSIVCHDMGSPPLKTKKQFSVKVTDVNDVEPHFTKETFQFLTYENQKVDFPIGFINATDPDLGDGGQLTYSIINDNNNDNIPFQLTKYGFISTSQPIDREVKDIYNLQVLVKDNGTPSLNNTANILIEILDKNDNAPYFIFPNNDPYNLDVHYHPHSKKDITILKASDKDTGNNAFLTYGILRSNDKNLFTVNSHTGVLSFSRTVYQNDAGTYELQFIVKDGGTPVQSATTAIILTLFVSNDTSPMLTAIHSQSDNNLNMTWIIIIVAAAVILSVAVVVSITMCVFKCINHFNNSSGEKNNPKFLSQTEMRQILYQTNNPVAITRNAEDIFNRNLQSINQKSPYYPEMEETVGEWKFSTTPRRLPPTPQIYNKQVSDGSGEQNDTSSIVTSNNLSDTLPSQRDRGRGWSEGDITHQISEYGNYTPNIPPMPKGEHEQDTYLEPVYKKYSSYTGTVWKNRCLRKRHKQRIKQFASGSNLFNITNLGKLYTTQTLDAESLCTYKKECFKVVKVAVRKAETFIKILKIKIIIEDINDHQPEFPSNQLKVKFYETDGKGSTKSIPNAVDKDIGLLNSNITYKLIDKSNKFSLLMFKGFDGVTLLEITLGEKLDREFKNIYTLQLVAKDGGSPPKEGILNIEIHVIDVNDNQPLFKQKSYNTTISDTHHISSPVFHISATDLDSGQNGHITYYLHRNTNKHTKNKFKLNSKSGEIYINDNFFRNKESKYQLYIEARDGGNPSLSSMTMLIINVISNQNNAPAINIDFVSPLTESSTAVSEAMFQLSNMDSKEYKILVKEPLDRETIDHYVVSIVCHDMGSPPLKTKKQFSVKVTDVNDVEPHFTKETFQFLTYENQKVDFPIGFINATDPDLGDGGQLTYSIINDNNNDNIPFHLTKYGFISTSQPIDREVKDIYNLQVLVKDNGTPSLNNTANILIEILDKNDNAPYFIFPNNDPYNLDVHYHPHSKKDITILKASDKDTGNNAFLTYGILRSNDKNLFTVNSHTGVLSFSRTVYQNDAGTYELQFIVKDGGTPVQSATTAIILTLFVSNDTSPMLTAIHSQSDNNLNMTWIIIIVAAAVILSVAVVVSITLCVFKCINHFNNSSGEKNNPKFLSQTEMRQILYQTNNPVAITRNAEEIFSRNLQSINPKSSYYPEMEQLANEWKFSTTPRRLPPVPQHYNKDVEESSTEQKCFNASIVTSNNLNDTLPSLKERNRGWSEGDITSQKSGASEYSNYRPNIPPTPKHDQEQETYLEPV</sequence>
<feature type="region of interest" description="Disordered" evidence="12">
    <location>
        <begin position="5037"/>
        <end position="5090"/>
    </location>
</feature>
<feature type="domain" description="Cadherin" evidence="14">
    <location>
        <begin position="953"/>
        <end position="1046"/>
    </location>
</feature>
<feature type="domain" description="Cadherin" evidence="14">
    <location>
        <begin position="2101"/>
        <end position="2204"/>
    </location>
</feature>
<dbReference type="FunFam" id="2.60.40.60:FF:000007">
    <property type="entry name" value="Protocadherin alpha 2"/>
    <property type="match status" value="5"/>
</dbReference>
<feature type="domain" description="Cadherin" evidence="14">
    <location>
        <begin position="4603"/>
        <end position="4675"/>
    </location>
</feature>
<accession>A0A7E6FC17</accession>
<feature type="transmembrane region" description="Helical" evidence="13">
    <location>
        <begin position="4904"/>
        <end position="4928"/>
    </location>
</feature>
<feature type="transmembrane region" description="Helical" evidence="13">
    <location>
        <begin position="920"/>
        <end position="939"/>
    </location>
</feature>
<dbReference type="SUPFAM" id="SSF49313">
    <property type="entry name" value="Cadherin-like"/>
    <property type="match status" value="29"/>
</dbReference>
<evidence type="ECO:0000313" key="15">
    <source>
        <dbReference type="Proteomes" id="UP000515154"/>
    </source>
</evidence>
<feature type="domain" description="Cadherin" evidence="14">
    <location>
        <begin position="1876"/>
        <end position="1986"/>
    </location>
</feature>
<feature type="compositionally biased region" description="Polar residues" evidence="12">
    <location>
        <begin position="5055"/>
        <end position="5070"/>
    </location>
</feature>
<feature type="region of interest" description="Disordered" evidence="12">
    <location>
        <begin position="4193"/>
        <end position="4246"/>
    </location>
</feature>
<evidence type="ECO:0000256" key="4">
    <source>
        <dbReference type="ARBA" id="ARBA00022729"/>
    </source>
</evidence>
<feature type="domain" description="Cadherin" evidence="14">
    <location>
        <begin position="2966"/>
        <end position="3061"/>
    </location>
</feature>
<dbReference type="FunFam" id="2.60.40.60:FF:000094">
    <property type="entry name" value="protocadherin gamma-C4 isoform X2"/>
    <property type="match status" value="2"/>
</dbReference>
<keyword evidence="15" id="KW-1185">Reference proteome</keyword>
<feature type="domain" description="Cadherin" evidence="14">
    <location>
        <begin position="1782"/>
        <end position="1875"/>
    </location>
</feature>
<feature type="compositionally biased region" description="Low complexity" evidence="12">
    <location>
        <begin position="2555"/>
        <end position="2569"/>
    </location>
</feature>
<feature type="domain" description="Cadherin" evidence="14">
    <location>
        <begin position="247"/>
        <end position="354"/>
    </location>
</feature>
<feature type="domain" description="Cadherin" evidence="14">
    <location>
        <begin position="3871"/>
        <end position="3976"/>
    </location>
</feature>
<dbReference type="RefSeq" id="XP_036365291.1">
    <property type="nucleotide sequence ID" value="XM_036509398.1"/>
</dbReference>
<feature type="domain" description="Cadherin" evidence="14">
    <location>
        <begin position="1376"/>
        <end position="1481"/>
    </location>
</feature>
<feature type="domain" description="Cadherin" evidence="14">
    <location>
        <begin position="159"/>
        <end position="246"/>
    </location>
</feature>
<dbReference type="InterPro" id="IPR050174">
    <property type="entry name" value="Protocadherin/Cadherin-CA"/>
</dbReference>
<feature type="region of interest" description="Disordered" evidence="12">
    <location>
        <begin position="2537"/>
        <end position="2581"/>
    </location>
</feature>
<comment type="subcellular location">
    <subcellularLocation>
        <location evidence="1">Cell membrane</location>
        <topology evidence="1">Single-pass type I membrane protein</topology>
    </subcellularLocation>
</comment>
<dbReference type="FunFam" id="2.60.40.60:FF:000004">
    <property type="entry name" value="Protocadherin 1 gamma 2"/>
    <property type="match status" value="6"/>
</dbReference>
<dbReference type="PANTHER" id="PTHR24028:SF146">
    <property type="entry name" value="CADHERIN 96CB, ISOFORM D-RELATED"/>
    <property type="match status" value="1"/>
</dbReference>
<feature type="domain" description="Cadherin" evidence="14">
    <location>
        <begin position="1272"/>
        <end position="1375"/>
    </location>
</feature>
<evidence type="ECO:0000256" key="12">
    <source>
        <dbReference type="SAM" id="MobiDB-lite"/>
    </source>
</evidence>
<feature type="domain" description="Cadherin" evidence="14">
    <location>
        <begin position="1485"/>
        <end position="1589"/>
    </location>
</feature>
<keyword evidence="2" id="KW-1003">Cell membrane</keyword>
<feature type="domain" description="Cadherin" evidence="14">
    <location>
        <begin position="4488"/>
        <end position="4595"/>
    </location>
</feature>
<evidence type="ECO:0000256" key="1">
    <source>
        <dbReference type="ARBA" id="ARBA00004251"/>
    </source>
</evidence>
<evidence type="ECO:0000256" key="11">
    <source>
        <dbReference type="PROSITE-ProRule" id="PRU00043"/>
    </source>
</evidence>
<dbReference type="FunFam" id="2.60.40.60:FF:000092">
    <property type="entry name" value="Protocadherin 8"/>
    <property type="match status" value="1"/>
</dbReference>
<keyword evidence="3 13" id="KW-0812">Transmembrane</keyword>
<reference evidence="16" key="1">
    <citation type="submission" date="2025-08" db="UniProtKB">
        <authorList>
            <consortium name="RefSeq"/>
        </authorList>
    </citation>
    <scope>IDENTIFICATION</scope>
</reference>
<feature type="transmembrane region" description="Helical" evidence="13">
    <location>
        <begin position="2433"/>
        <end position="2454"/>
    </location>
</feature>
<evidence type="ECO:0000256" key="7">
    <source>
        <dbReference type="ARBA" id="ARBA00022889"/>
    </source>
</evidence>
<feature type="domain" description="Cadherin" evidence="14">
    <location>
        <begin position="1987"/>
        <end position="2094"/>
    </location>
</feature>
<dbReference type="GO" id="GO:0005886">
    <property type="term" value="C:plasma membrane"/>
    <property type="evidence" value="ECO:0007669"/>
    <property type="project" value="UniProtKB-SubCell"/>
</dbReference>
<feature type="compositionally biased region" description="Polar residues" evidence="12">
    <location>
        <begin position="1724"/>
        <end position="1742"/>
    </location>
</feature>
<keyword evidence="9 13" id="KW-0472">Membrane</keyword>
<feature type="region of interest" description="Disordered" evidence="12">
    <location>
        <begin position="3406"/>
        <end position="3436"/>
    </location>
</feature>
<evidence type="ECO:0000256" key="6">
    <source>
        <dbReference type="ARBA" id="ARBA00022837"/>
    </source>
</evidence>
<feature type="compositionally biased region" description="Polar residues" evidence="12">
    <location>
        <begin position="4206"/>
        <end position="4237"/>
    </location>
</feature>
<dbReference type="InterPro" id="IPR002126">
    <property type="entry name" value="Cadherin-like_dom"/>
</dbReference>
<dbReference type="GO" id="GO:0007156">
    <property type="term" value="P:homophilic cell adhesion via plasma membrane adhesion molecules"/>
    <property type="evidence" value="ECO:0007669"/>
    <property type="project" value="InterPro"/>
</dbReference>
<feature type="domain" description="Cadherin" evidence="14">
    <location>
        <begin position="3171"/>
        <end position="3275"/>
    </location>
</feature>
<dbReference type="Gene3D" id="2.60.40.60">
    <property type="entry name" value="Cadherins"/>
    <property type="match status" value="36"/>
</dbReference>
<feature type="domain" description="Cadherin" evidence="14">
    <location>
        <begin position="4785"/>
        <end position="4889"/>
    </location>
</feature>
<dbReference type="InterPro" id="IPR020894">
    <property type="entry name" value="Cadherin_CS"/>
</dbReference>
<protein>
    <submittedName>
        <fullName evidence="16">Uncharacterized protein LOC115219409</fullName>
    </submittedName>
</protein>
<feature type="transmembrane region" description="Helical" evidence="13">
    <location>
        <begin position="3290"/>
        <end position="3314"/>
    </location>
</feature>
<feature type="domain" description="Cadherin" evidence="14">
    <location>
        <begin position="2756"/>
        <end position="2843"/>
    </location>
</feature>
<dbReference type="PROSITE" id="PS00232">
    <property type="entry name" value="CADHERIN_1"/>
    <property type="match status" value="12"/>
</dbReference>
<feature type="domain" description="Cadherin" evidence="14">
    <location>
        <begin position="1158"/>
        <end position="1265"/>
    </location>
</feature>
<dbReference type="SMART" id="SM00112">
    <property type="entry name" value="CA"/>
    <property type="match status" value="33"/>
</dbReference>